<dbReference type="SUPFAM" id="SSF56954">
    <property type="entry name" value="Outer membrane efflux proteins (OEP)"/>
    <property type="match status" value="1"/>
</dbReference>
<sequence>MKPHSLLAILLLINLQTQVATAKTKPQQNQSAQPVIQNTKPSTTQSDDDDDNEEDKQAENEADKVSPKTPQNAFVKPDVDKIVKQQFDEDFWRIFKGGLPCLETSAACLKQLQDKSIAQSPLLKEIDNRIQEANQKIDEAKSRNQKSIKLSILSPALQYFLNPQTLNNGGGKTQSTGGLIDNIASLFTGKVSFLNGLLKVIGIPLFEGSQGGGDQAQSRAIQISDIQVKIAELQRQRAELADKIREKVATSLSNFDQARTEFQESQVMAARTIEQFQLYEIAYRQGDSDTQTYLSRLNALDHTKVQTFSSWSKMKRSLFEIKMLVLNTQEADN</sequence>
<evidence type="ECO:0000313" key="4">
    <source>
        <dbReference type="EMBL" id="MDR9900222.1"/>
    </source>
</evidence>
<dbReference type="GO" id="GO:0015562">
    <property type="term" value="F:efflux transmembrane transporter activity"/>
    <property type="evidence" value="ECO:0007669"/>
    <property type="project" value="InterPro"/>
</dbReference>
<dbReference type="RefSeq" id="WP_208343560.1">
    <property type="nucleotide sequence ID" value="NZ_CAWQFN010000329.1"/>
</dbReference>
<evidence type="ECO:0000313" key="5">
    <source>
        <dbReference type="Proteomes" id="UP000667802"/>
    </source>
</evidence>
<protein>
    <submittedName>
        <fullName evidence="4">TolC family protein</fullName>
    </submittedName>
</protein>
<gene>
    <name evidence="4" type="ORF">G7B40_037580</name>
</gene>
<feature type="chain" id="PRO_5042925044" evidence="3">
    <location>
        <begin position="23"/>
        <end position="333"/>
    </location>
</feature>
<name>A0AAP5IGW0_9CYAN</name>
<feature type="coiled-coil region" evidence="1">
    <location>
        <begin position="123"/>
        <end position="150"/>
    </location>
</feature>
<dbReference type="AlphaFoldDB" id="A0AAP5IGW0"/>
<evidence type="ECO:0000256" key="3">
    <source>
        <dbReference type="SAM" id="SignalP"/>
    </source>
</evidence>
<feature type="signal peptide" evidence="3">
    <location>
        <begin position="1"/>
        <end position="22"/>
    </location>
</feature>
<accession>A0AAP5IGW0</accession>
<feature type="region of interest" description="Disordered" evidence="2">
    <location>
        <begin position="24"/>
        <end position="77"/>
    </location>
</feature>
<feature type="compositionally biased region" description="Polar residues" evidence="2">
    <location>
        <begin position="24"/>
        <end position="41"/>
    </location>
</feature>
<proteinExistence type="predicted"/>
<evidence type="ECO:0000256" key="1">
    <source>
        <dbReference type="SAM" id="Coils"/>
    </source>
</evidence>
<organism evidence="4 5">
    <name type="scientific">Aetokthonos hydrillicola Thurmond2011</name>
    <dbReference type="NCBI Taxonomy" id="2712845"/>
    <lineage>
        <taxon>Bacteria</taxon>
        <taxon>Bacillati</taxon>
        <taxon>Cyanobacteriota</taxon>
        <taxon>Cyanophyceae</taxon>
        <taxon>Nostocales</taxon>
        <taxon>Hapalosiphonaceae</taxon>
        <taxon>Aetokthonos</taxon>
    </lineage>
</organism>
<keyword evidence="5" id="KW-1185">Reference proteome</keyword>
<comment type="caution">
    <text evidence="4">The sequence shown here is derived from an EMBL/GenBank/DDBJ whole genome shotgun (WGS) entry which is preliminary data.</text>
</comment>
<dbReference type="Gene3D" id="1.20.1600.10">
    <property type="entry name" value="Outer membrane efflux proteins (OEP)"/>
    <property type="match status" value="1"/>
</dbReference>
<dbReference type="Proteomes" id="UP000667802">
    <property type="component" value="Unassembled WGS sequence"/>
</dbReference>
<evidence type="ECO:0000256" key="2">
    <source>
        <dbReference type="SAM" id="MobiDB-lite"/>
    </source>
</evidence>
<keyword evidence="1" id="KW-0175">Coiled coil</keyword>
<keyword evidence="3" id="KW-0732">Signal</keyword>
<dbReference type="EMBL" id="JAALHA020000032">
    <property type="protein sequence ID" value="MDR9900222.1"/>
    <property type="molecule type" value="Genomic_DNA"/>
</dbReference>
<reference evidence="5" key="1">
    <citation type="journal article" date="2021" name="Science">
        <title>Hunting the eagle killer: A cyanobacterial neurotoxin causes vacuolar myelinopathy.</title>
        <authorList>
            <person name="Breinlinger S."/>
            <person name="Phillips T.J."/>
            <person name="Haram B.N."/>
            <person name="Mares J."/>
            <person name="Martinez Yerena J.A."/>
            <person name="Hrouzek P."/>
            <person name="Sobotka R."/>
            <person name="Henderson W.M."/>
            <person name="Schmieder P."/>
            <person name="Williams S.M."/>
            <person name="Lauderdale J.D."/>
            <person name="Wilde H.D."/>
            <person name="Gerrin W."/>
            <person name="Kust A."/>
            <person name="Washington J.W."/>
            <person name="Wagner C."/>
            <person name="Geier B."/>
            <person name="Liebeke M."/>
            <person name="Enke H."/>
            <person name="Niedermeyer T.H.J."/>
            <person name="Wilde S.B."/>
        </authorList>
    </citation>
    <scope>NUCLEOTIDE SEQUENCE [LARGE SCALE GENOMIC DNA]</scope>
    <source>
        <strain evidence="5">Thurmond2011</strain>
    </source>
</reference>
<feature type="compositionally biased region" description="Basic and acidic residues" evidence="2">
    <location>
        <begin position="55"/>
        <end position="66"/>
    </location>
</feature>
<feature type="coiled-coil region" evidence="1">
    <location>
        <begin position="223"/>
        <end position="250"/>
    </location>
</feature>